<evidence type="ECO:0000313" key="2">
    <source>
        <dbReference type="Proteomes" id="UP001176961"/>
    </source>
</evidence>
<accession>A0AA36H6Q0</accession>
<evidence type="ECO:0000313" key="1">
    <source>
        <dbReference type="EMBL" id="CAJ0604766.1"/>
    </source>
</evidence>
<comment type="caution">
    <text evidence="1">The sequence shown here is derived from an EMBL/GenBank/DDBJ whole genome shotgun (WGS) entry which is preliminary data.</text>
</comment>
<sequence length="418" mass="47148">MMNDYRFVSSFYYPIESALTAVQTAVPYSQPVSPAQKSLPVNFQQLPNRAQKIELMKPQQVRRAVPMINQLEQRIVIPVIQPGQRTVVPDIKQPETDILLEKPFVESQYCISRANYSMKHPMSTNSTPVKTKISLEDQEHITMPPPPAEEYNPEIAVSPHVQCPILHQQMMVNHPPVAQLPQLTDATTSPARPDRDLMRYEIAKEKQIERVPDYSDYAWKRLEQEKLAQYAIRDYEHEQSLPPADAPFEAENVIPQHVGKFSICTTGEAIVEQAPPVKAGSNQPVDSEYVGIPNDLYPAYRKELTSYMPSLSQKIAPIHQGYCDFSLPDAPIPNDTVSESEKCDTAQENPIFQSRFGSQVKVKRTTVPAPPPVRLPEVTRYTTQYSTIGNAFAPVGQPQISEYQYEDLNDLASCIDAI</sequence>
<proteinExistence type="predicted"/>
<organism evidence="1 2">
    <name type="scientific">Cylicocyclus nassatus</name>
    <name type="common">Nematode worm</name>
    <dbReference type="NCBI Taxonomy" id="53992"/>
    <lineage>
        <taxon>Eukaryota</taxon>
        <taxon>Metazoa</taxon>
        <taxon>Ecdysozoa</taxon>
        <taxon>Nematoda</taxon>
        <taxon>Chromadorea</taxon>
        <taxon>Rhabditida</taxon>
        <taxon>Rhabditina</taxon>
        <taxon>Rhabditomorpha</taxon>
        <taxon>Strongyloidea</taxon>
        <taxon>Strongylidae</taxon>
        <taxon>Cylicocyclus</taxon>
    </lineage>
</organism>
<dbReference type="EMBL" id="CATQJL010000316">
    <property type="protein sequence ID" value="CAJ0604766.1"/>
    <property type="molecule type" value="Genomic_DNA"/>
</dbReference>
<reference evidence="1" key="1">
    <citation type="submission" date="2023-07" db="EMBL/GenBank/DDBJ databases">
        <authorList>
            <consortium name="CYATHOMIX"/>
        </authorList>
    </citation>
    <scope>NUCLEOTIDE SEQUENCE</scope>
    <source>
        <strain evidence="1">N/A</strain>
    </source>
</reference>
<keyword evidence="2" id="KW-1185">Reference proteome</keyword>
<gene>
    <name evidence="1" type="ORF">CYNAS_LOCUS16749</name>
</gene>
<dbReference type="Proteomes" id="UP001176961">
    <property type="component" value="Unassembled WGS sequence"/>
</dbReference>
<dbReference type="AlphaFoldDB" id="A0AA36H6Q0"/>
<name>A0AA36H6Q0_CYLNA</name>
<protein>
    <submittedName>
        <fullName evidence="1">Uncharacterized protein</fullName>
    </submittedName>
</protein>